<evidence type="ECO:0000256" key="1">
    <source>
        <dbReference type="ARBA" id="ARBA00005181"/>
    </source>
</evidence>
<dbReference type="HAMAP" id="MF_01255">
    <property type="entry name" value="Ectoine_synth"/>
    <property type="match status" value="1"/>
</dbReference>
<dbReference type="SUPFAM" id="SSF51182">
    <property type="entry name" value="RmlC-like cupins"/>
    <property type="match status" value="1"/>
</dbReference>
<evidence type="ECO:0000256" key="2">
    <source>
        <dbReference type="ARBA" id="ARBA00009637"/>
    </source>
</evidence>
<sequence length="128" mass="14429">MIVRQLSEIVGTEHDVDTDTWNSRRLLLKKDGAGFSLHDTLIKAGTETEIWYKNHIEAVYCIEGEGEIEVIGEGTVYPIRPGTLYVLNGHEKHLLRGKSRMRMVCVFNPPCTGTEVHDAEGTYPIMDN</sequence>
<dbReference type="GO" id="GO:0019491">
    <property type="term" value="P:ectoine biosynthetic process"/>
    <property type="evidence" value="ECO:0007669"/>
    <property type="project" value="UniProtKB-UniRule"/>
</dbReference>
<evidence type="ECO:0000313" key="9">
    <source>
        <dbReference type="EMBL" id="RAV12679.1"/>
    </source>
</evidence>
<evidence type="ECO:0000256" key="5">
    <source>
        <dbReference type="ARBA" id="ARBA00023239"/>
    </source>
</evidence>
<dbReference type="Proteomes" id="UP000250369">
    <property type="component" value="Unassembled WGS sequence"/>
</dbReference>
<dbReference type="PANTHER" id="PTHR39289:SF1">
    <property type="entry name" value="L-ECTOINE SYNTHASE"/>
    <property type="match status" value="1"/>
</dbReference>
<dbReference type="Pfam" id="PF06339">
    <property type="entry name" value="Ectoine_synth"/>
    <property type="match status" value="1"/>
</dbReference>
<evidence type="ECO:0000313" key="10">
    <source>
        <dbReference type="Proteomes" id="UP000250369"/>
    </source>
</evidence>
<evidence type="ECO:0000256" key="6">
    <source>
        <dbReference type="ARBA" id="ARBA00033271"/>
    </source>
</evidence>
<comment type="pathway">
    <text evidence="1 8">Amine and polyamine biosynthesis; ectoine biosynthesis; L-ectoine from L-aspartate 4-semialdehyde: step 3/3.</text>
</comment>
<protein>
    <recommendedName>
        <fullName evidence="4 8">L-ectoine synthase</fullName>
        <ecNumber evidence="3 8">4.2.1.108</ecNumber>
    </recommendedName>
    <alternativeName>
        <fullName evidence="6 8">N-acetyldiaminobutyrate dehydratase</fullName>
    </alternativeName>
</protein>
<name>A0A329LY29_9BACL</name>
<keyword evidence="10" id="KW-1185">Reference proteome</keyword>
<dbReference type="GO" id="GO:0033990">
    <property type="term" value="F:ectoine synthase activity"/>
    <property type="evidence" value="ECO:0007669"/>
    <property type="project" value="UniProtKB-EC"/>
</dbReference>
<dbReference type="CDD" id="cd06978">
    <property type="entry name" value="cupin_EctC"/>
    <property type="match status" value="1"/>
</dbReference>
<keyword evidence="5 8" id="KW-0456">Lyase</keyword>
<comment type="function">
    <text evidence="8">Catalyzes the circularization of gamma-N-acetyl-alpha,gamma-diaminobutyric acid (ADABA) to ectoine (1,4,5,6-tetrahydro-2-methyl-4-pyrimidine carboxylic acid), which is an excellent osmoprotectant.</text>
</comment>
<dbReference type="RefSeq" id="WP_113035569.1">
    <property type="nucleotide sequence ID" value="NZ_QMFB01000032.1"/>
</dbReference>
<accession>A0A329LY29</accession>
<dbReference type="Gene3D" id="2.60.120.10">
    <property type="entry name" value="Jelly Rolls"/>
    <property type="match status" value="1"/>
</dbReference>
<proteinExistence type="inferred from homology"/>
<dbReference type="EMBL" id="QMFB01000032">
    <property type="protein sequence ID" value="RAV12679.1"/>
    <property type="molecule type" value="Genomic_DNA"/>
</dbReference>
<dbReference type="InterPro" id="IPR010462">
    <property type="entry name" value="Ectoine_synth"/>
</dbReference>
<dbReference type="InterPro" id="IPR014710">
    <property type="entry name" value="RmlC-like_jellyroll"/>
</dbReference>
<dbReference type="UniPathway" id="UPA00067">
    <property type="reaction ID" value="UER00123"/>
</dbReference>
<evidence type="ECO:0000256" key="8">
    <source>
        <dbReference type="HAMAP-Rule" id="MF_01255"/>
    </source>
</evidence>
<reference evidence="9 10" key="1">
    <citation type="journal article" date="2009" name="Int. J. Syst. Evol. Microbiol.">
        <title>Paenibacillus contaminans sp. nov., isolated from a contaminated laboratory plate.</title>
        <authorList>
            <person name="Chou J.H."/>
            <person name="Lee J.H."/>
            <person name="Lin M.C."/>
            <person name="Chang P.S."/>
            <person name="Arun A.B."/>
            <person name="Young C.C."/>
            <person name="Chen W.M."/>
        </authorList>
    </citation>
    <scope>NUCLEOTIDE SEQUENCE [LARGE SCALE GENOMIC DNA]</scope>
    <source>
        <strain evidence="9 10">CKOBP-6</strain>
    </source>
</reference>
<evidence type="ECO:0000256" key="3">
    <source>
        <dbReference type="ARBA" id="ARBA00013192"/>
    </source>
</evidence>
<dbReference type="InterPro" id="IPR011051">
    <property type="entry name" value="RmlC_Cupin_sf"/>
</dbReference>
<organism evidence="9 10">
    <name type="scientific">Paenibacillus contaminans</name>
    <dbReference type="NCBI Taxonomy" id="450362"/>
    <lineage>
        <taxon>Bacteria</taxon>
        <taxon>Bacillati</taxon>
        <taxon>Bacillota</taxon>
        <taxon>Bacilli</taxon>
        <taxon>Bacillales</taxon>
        <taxon>Paenibacillaceae</taxon>
        <taxon>Paenibacillus</taxon>
    </lineage>
</organism>
<comment type="catalytic activity">
    <reaction evidence="7 8">
        <text>(2S)-4-acetamido-2-aminobutanoate = L-ectoine + H2O</text>
        <dbReference type="Rhea" id="RHEA:17281"/>
        <dbReference type="ChEBI" id="CHEBI:15377"/>
        <dbReference type="ChEBI" id="CHEBI:58515"/>
        <dbReference type="ChEBI" id="CHEBI:58929"/>
        <dbReference type="EC" id="4.2.1.108"/>
    </reaction>
</comment>
<evidence type="ECO:0000256" key="4">
    <source>
        <dbReference type="ARBA" id="ARBA00019707"/>
    </source>
</evidence>
<comment type="caution">
    <text evidence="9">The sequence shown here is derived from an EMBL/GenBank/DDBJ whole genome shotgun (WGS) entry which is preliminary data.</text>
</comment>
<dbReference type="EC" id="4.2.1.108" evidence="3 8"/>
<comment type="similarity">
    <text evidence="2 8">Belongs to the ectoine synthase family.</text>
</comment>
<dbReference type="OrthoDB" id="4406415at2"/>
<dbReference type="PANTHER" id="PTHR39289">
    <property type="match status" value="1"/>
</dbReference>
<dbReference type="AlphaFoldDB" id="A0A329LY29"/>
<evidence type="ECO:0000256" key="7">
    <source>
        <dbReference type="ARBA" id="ARBA00048714"/>
    </source>
</evidence>
<gene>
    <name evidence="8 9" type="primary">ectC</name>
    <name evidence="9" type="ORF">DQG23_34435</name>
</gene>
<dbReference type="NCBIfam" id="NF009806">
    <property type="entry name" value="PRK13290.1"/>
    <property type="match status" value="1"/>
</dbReference>